<organism evidence="1 2">
    <name type="scientific">Pseudomonas citronellolis</name>
    <dbReference type="NCBI Taxonomy" id="53408"/>
    <lineage>
        <taxon>Bacteria</taxon>
        <taxon>Pseudomonadati</taxon>
        <taxon>Pseudomonadota</taxon>
        <taxon>Gammaproteobacteria</taxon>
        <taxon>Pseudomonadales</taxon>
        <taxon>Pseudomonadaceae</taxon>
        <taxon>Pseudomonas</taxon>
    </lineage>
</organism>
<keyword evidence="2" id="KW-1185">Reference proteome</keyword>
<dbReference type="AlphaFoldDB" id="A0AAQ1R0I1"/>
<reference evidence="1 2" key="1">
    <citation type="submission" date="2016-10" db="EMBL/GenBank/DDBJ databases">
        <authorList>
            <person name="Varghese N."/>
            <person name="Submissions S."/>
        </authorList>
    </citation>
    <scope>NUCLEOTIDE SEQUENCE [LARGE SCALE GENOMIC DNA]</scope>
    <source>
        <strain evidence="1 2">LMG 18378</strain>
    </source>
</reference>
<evidence type="ECO:0000313" key="1">
    <source>
        <dbReference type="EMBL" id="SFD81937.1"/>
    </source>
</evidence>
<sequence>MTLPPAGSQKKGLFSREDYLAPPAIPTGQPPRDVLNTIWRKNEVFLDIGEYSIGSAVMIVMR</sequence>
<proteinExistence type="predicted"/>
<dbReference type="Proteomes" id="UP000183385">
    <property type="component" value="Unassembled WGS sequence"/>
</dbReference>
<comment type="caution">
    <text evidence="1">The sequence shown here is derived from an EMBL/GenBank/DDBJ whole genome shotgun (WGS) entry which is preliminary data.</text>
</comment>
<accession>A0AAQ1R0I1</accession>
<gene>
    <name evidence="1" type="ORF">SAMN05216577_1393</name>
</gene>
<evidence type="ECO:0000313" key="2">
    <source>
        <dbReference type="Proteomes" id="UP000183385"/>
    </source>
</evidence>
<protein>
    <submittedName>
        <fullName evidence="1">Uncharacterized protein</fullName>
    </submittedName>
</protein>
<dbReference type="EMBL" id="FOLS01000039">
    <property type="protein sequence ID" value="SFD81937.1"/>
    <property type="molecule type" value="Genomic_DNA"/>
</dbReference>
<name>A0AAQ1R0I1_9PSED</name>